<protein>
    <submittedName>
        <fullName evidence="1">21343_t:CDS:1</fullName>
    </submittedName>
</protein>
<evidence type="ECO:0000313" key="1">
    <source>
        <dbReference type="EMBL" id="CAG8836831.1"/>
    </source>
</evidence>
<sequence length="76" mass="8550">YVVSPDGVSTDPPERWKLFETAFQALKEKLTTAPVLVYPNFSQEFLLFTDALEIALGANLSQRDLQGRERVISYAS</sequence>
<dbReference type="Proteomes" id="UP000789920">
    <property type="component" value="Unassembled WGS sequence"/>
</dbReference>
<dbReference type="EMBL" id="CAJVQC010115839">
    <property type="protein sequence ID" value="CAG8836831.1"/>
    <property type="molecule type" value="Genomic_DNA"/>
</dbReference>
<organism evidence="1 2">
    <name type="scientific">Racocetra persica</name>
    <dbReference type="NCBI Taxonomy" id="160502"/>
    <lineage>
        <taxon>Eukaryota</taxon>
        <taxon>Fungi</taxon>
        <taxon>Fungi incertae sedis</taxon>
        <taxon>Mucoromycota</taxon>
        <taxon>Glomeromycotina</taxon>
        <taxon>Glomeromycetes</taxon>
        <taxon>Diversisporales</taxon>
        <taxon>Gigasporaceae</taxon>
        <taxon>Racocetra</taxon>
    </lineage>
</organism>
<keyword evidence="2" id="KW-1185">Reference proteome</keyword>
<comment type="caution">
    <text evidence="1">The sequence shown here is derived from an EMBL/GenBank/DDBJ whole genome shotgun (WGS) entry which is preliminary data.</text>
</comment>
<proteinExistence type="predicted"/>
<feature type="non-terminal residue" evidence="1">
    <location>
        <position position="76"/>
    </location>
</feature>
<accession>A0ACA9SFW6</accession>
<evidence type="ECO:0000313" key="2">
    <source>
        <dbReference type="Proteomes" id="UP000789920"/>
    </source>
</evidence>
<gene>
    <name evidence="1" type="ORF">RPERSI_LOCUS30070</name>
</gene>
<reference evidence="1" key="1">
    <citation type="submission" date="2021-06" db="EMBL/GenBank/DDBJ databases">
        <authorList>
            <person name="Kallberg Y."/>
            <person name="Tangrot J."/>
            <person name="Rosling A."/>
        </authorList>
    </citation>
    <scope>NUCLEOTIDE SEQUENCE</scope>
    <source>
        <strain evidence="1">MA461A</strain>
    </source>
</reference>
<name>A0ACA9SFW6_9GLOM</name>
<feature type="non-terminal residue" evidence="1">
    <location>
        <position position="1"/>
    </location>
</feature>